<name>A0ABW8V511_9PROT</name>
<reference evidence="2 3" key="1">
    <citation type="submission" date="2024-11" db="EMBL/GenBank/DDBJ databases">
        <title>Draft genome sequences of two bacteria associated to sugarcane roots in Colombia.</title>
        <authorList>
            <person name="Pardo-Diaz S."/>
            <person name="Masmela-Mendoza J."/>
            <person name="Delgadillo-Duran P."/>
            <person name="Bautista E.J."/>
            <person name="Rojas-Tapias D.F."/>
        </authorList>
    </citation>
    <scope>NUCLEOTIDE SEQUENCE [LARGE SCALE GENOMIC DNA]</scope>
    <source>
        <strain evidence="2 3">Ap18</strain>
    </source>
</reference>
<proteinExistence type="predicted"/>
<gene>
    <name evidence="2" type="ORF">ACJ41P_10680</name>
</gene>
<evidence type="ECO:0000259" key="1">
    <source>
        <dbReference type="Pfam" id="PF25176"/>
    </source>
</evidence>
<comment type="caution">
    <text evidence="2">The sequence shown here is derived from an EMBL/GenBank/DDBJ whole genome shotgun (WGS) entry which is preliminary data.</text>
</comment>
<evidence type="ECO:0000313" key="3">
    <source>
        <dbReference type="Proteomes" id="UP001628281"/>
    </source>
</evidence>
<accession>A0ABW8V511</accession>
<dbReference type="InterPro" id="IPR057153">
    <property type="entry name" value="DUF7831"/>
</dbReference>
<evidence type="ECO:0000313" key="2">
    <source>
        <dbReference type="EMBL" id="MFL7901589.1"/>
    </source>
</evidence>
<dbReference type="Proteomes" id="UP001628281">
    <property type="component" value="Unassembled WGS sequence"/>
</dbReference>
<dbReference type="EMBL" id="JBJLSN010000011">
    <property type="protein sequence ID" value="MFL7901589.1"/>
    <property type="molecule type" value="Genomic_DNA"/>
</dbReference>
<dbReference type="Pfam" id="PF25176">
    <property type="entry name" value="DUF7831"/>
    <property type="match status" value="1"/>
</dbReference>
<sequence>MPVETERHITRQSVRSRPDALFVFGDNLERRGRGGQAAEMRGEPNAVGIPTKRAPRRDESAYFTDDDYSTAVAAMRLDMIRLGEHVKQGGVVVIPADGIGTGLAELPTRAPRIHAYIQRCFEKLRGI</sequence>
<protein>
    <recommendedName>
        <fullName evidence="1">DUF7831 domain-containing protein</fullName>
    </recommendedName>
</protein>
<organism evidence="2 3">
    <name type="scientific">Azospirillum argentinense</name>
    <dbReference type="NCBI Taxonomy" id="2970906"/>
    <lineage>
        <taxon>Bacteria</taxon>
        <taxon>Pseudomonadati</taxon>
        <taxon>Pseudomonadota</taxon>
        <taxon>Alphaproteobacteria</taxon>
        <taxon>Rhodospirillales</taxon>
        <taxon>Azospirillaceae</taxon>
        <taxon>Azospirillum</taxon>
    </lineage>
</organism>
<feature type="domain" description="DUF7831" evidence="1">
    <location>
        <begin position="5"/>
        <end position="119"/>
    </location>
</feature>
<dbReference type="RefSeq" id="WP_407824052.1">
    <property type="nucleotide sequence ID" value="NZ_JBJLSN010000011.1"/>
</dbReference>
<keyword evidence="3" id="KW-1185">Reference proteome</keyword>